<dbReference type="PROSITE" id="PS51278">
    <property type="entry name" value="GATASE_TYPE_2"/>
    <property type="match status" value="1"/>
</dbReference>
<proteinExistence type="predicted"/>
<dbReference type="InterPro" id="IPR017932">
    <property type="entry name" value="GATase_2_dom"/>
</dbReference>
<dbReference type="SUPFAM" id="SSF56235">
    <property type="entry name" value="N-terminal nucleophile aminohydrolases (Ntn hydrolases)"/>
    <property type="match status" value="1"/>
</dbReference>
<feature type="compositionally biased region" description="Polar residues" evidence="2">
    <location>
        <begin position="406"/>
        <end position="424"/>
    </location>
</feature>
<organism evidence="4 5">
    <name type="scientific">Apiospora rasikravindrae</name>
    <dbReference type="NCBI Taxonomy" id="990691"/>
    <lineage>
        <taxon>Eukaryota</taxon>
        <taxon>Fungi</taxon>
        <taxon>Dikarya</taxon>
        <taxon>Ascomycota</taxon>
        <taxon>Pezizomycotina</taxon>
        <taxon>Sordariomycetes</taxon>
        <taxon>Xylariomycetidae</taxon>
        <taxon>Amphisphaeriales</taxon>
        <taxon>Apiosporaceae</taxon>
        <taxon>Apiospora</taxon>
    </lineage>
</organism>
<evidence type="ECO:0000313" key="4">
    <source>
        <dbReference type="EMBL" id="KAK8034488.1"/>
    </source>
</evidence>
<dbReference type="CDD" id="cd01908">
    <property type="entry name" value="YafJ"/>
    <property type="match status" value="1"/>
</dbReference>
<dbReference type="PANTHER" id="PTHR43187">
    <property type="entry name" value="GLUTAMINE AMIDOTRANSFERASE DUG3-RELATED"/>
    <property type="match status" value="1"/>
</dbReference>
<dbReference type="PANTHER" id="PTHR43187:SF1">
    <property type="entry name" value="GLUTAMINE AMIDOTRANSFERASE DUG3-RELATED"/>
    <property type="match status" value="1"/>
</dbReference>
<keyword evidence="1" id="KW-0315">Glutamine amidotransferase</keyword>
<feature type="compositionally biased region" description="Polar residues" evidence="2">
    <location>
        <begin position="348"/>
        <end position="363"/>
    </location>
</feature>
<accession>A0ABR1SLV6</accession>
<dbReference type="InterPro" id="IPR029055">
    <property type="entry name" value="Ntn_hydrolases_N"/>
</dbReference>
<evidence type="ECO:0000256" key="1">
    <source>
        <dbReference type="ARBA" id="ARBA00022962"/>
    </source>
</evidence>
<dbReference type="Pfam" id="PF13230">
    <property type="entry name" value="GATase_4"/>
    <property type="match status" value="1"/>
</dbReference>
<sequence length="497" mass="54909">MCRFLVYRGSDEILLSKLILDPTHSILKQSFDSRLRLDTRRGQNNADGFGVGFYTDAKLGACPCLFTSTVPAWNCTNLHRLASKTASRLIFAHVRATTEGSLSEDNCHPFTNGSLMWMHNGGLGGWKYIKRRLGEKLHDKWYLFVQGGTDSEWAFALFMDRLERLGVDPSSQPENGFGPAILRKALLQTIEVINELTTSIPESVVQSENVDTRSLLNFAVTDGHSVICTRYVSSKTDEAASLYYSSGTQWETRPTPGIRIIKWNGEIREPTLFLSPASRSHLKGVSVFAMPRLAQYLLTMVTENWVNVPTNSILTIHRQSVMVHPIEDSFSERDPYHKRSSAFATKKGLTTNEKSAPQVINSPSPTPNPETGATKPVLGPFMSMNSRAPDYSANTNAPVSLRGKTPLSQSQTADTPSDIRTVTSPPAPRPDAPAKQPSQGNIKKKRRSLAQGEWSHPAEYIDSDIPPQPSESPELTPNRSAEYGNPEKAARILGLAL</sequence>
<evidence type="ECO:0000259" key="3">
    <source>
        <dbReference type="PROSITE" id="PS51278"/>
    </source>
</evidence>
<gene>
    <name evidence="4" type="ORF">PG993_009483</name>
</gene>
<dbReference type="Gene3D" id="3.60.20.10">
    <property type="entry name" value="Glutamine Phosphoribosylpyrophosphate, subunit 1, domain 1"/>
    <property type="match status" value="1"/>
</dbReference>
<evidence type="ECO:0000313" key="5">
    <source>
        <dbReference type="Proteomes" id="UP001444661"/>
    </source>
</evidence>
<feature type="domain" description="Glutamine amidotransferase type-2" evidence="3">
    <location>
        <begin position="2"/>
        <end position="319"/>
    </location>
</feature>
<reference evidence="4 5" key="1">
    <citation type="submission" date="2023-01" db="EMBL/GenBank/DDBJ databases">
        <title>Analysis of 21 Apiospora genomes using comparative genomics revels a genus with tremendous synthesis potential of carbohydrate active enzymes and secondary metabolites.</title>
        <authorList>
            <person name="Sorensen T."/>
        </authorList>
    </citation>
    <scope>NUCLEOTIDE SEQUENCE [LARGE SCALE GENOMIC DNA]</scope>
    <source>
        <strain evidence="4 5">CBS 33761</strain>
    </source>
</reference>
<comment type="caution">
    <text evidence="4">The sequence shown here is derived from an EMBL/GenBank/DDBJ whole genome shotgun (WGS) entry which is preliminary data.</text>
</comment>
<feature type="region of interest" description="Disordered" evidence="2">
    <location>
        <begin position="331"/>
        <end position="487"/>
    </location>
</feature>
<dbReference type="EMBL" id="JAQQWK010000009">
    <property type="protein sequence ID" value="KAK8034488.1"/>
    <property type="molecule type" value="Genomic_DNA"/>
</dbReference>
<dbReference type="InterPro" id="IPR052373">
    <property type="entry name" value="Gamma-glu_amide_hydrolase"/>
</dbReference>
<name>A0ABR1SLV6_9PEZI</name>
<keyword evidence="5" id="KW-1185">Reference proteome</keyword>
<protein>
    <recommendedName>
        <fullName evidence="3">Glutamine amidotransferase type-2 domain-containing protein</fullName>
    </recommendedName>
</protein>
<evidence type="ECO:0000256" key="2">
    <source>
        <dbReference type="SAM" id="MobiDB-lite"/>
    </source>
</evidence>
<dbReference type="InterPro" id="IPR026869">
    <property type="entry name" value="EgtC-like"/>
</dbReference>
<dbReference type="Proteomes" id="UP001444661">
    <property type="component" value="Unassembled WGS sequence"/>
</dbReference>